<dbReference type="InParanoid" id="A0BE38"/>
<proteinExistence type="predicted"/>
<organism evidence="1 2">
    <name type="scientific">Paramecium tetraurelia</name>
    <dbReference type="NCBI Taxonomy" id="5888"/>
    <lineage>
        <taxon>Eukaryota</taxon>
        <taxon>Sar</taxon>
        <taxon>Alveolata</taxon>
        <taxon>Ciliophora</taxon>
        <taxon>Intramacronucleata</taxon>
        <taxon>Oligohymenophorea</taxon>
        <taxon>Peniculida</taxon>
        <taxon>Parameciidae</taxon>
        <taxon>Paramecium</taxon>
    </lineage>
</organism>
<gene>
    <name evidence="1" type="ORF">GSPATT00027837001</name>
</gene>
<sequence>MISTQMVSKFTIHYDHFFSSNRKKNQLAFFSESFNVFKQKLLDFTQSKSQDCYIIENFKYPRQQQIIVQELTSFIKFQLIVIIISYEIERSNKQSAQLKYPNHLIPKTIL</sequence>
<evidence type="ECO:0000313" key="2">
    <source>
        <dbReference type="Proteomes" id="UP000000600"/>
    </source>
</evidence>
<evidence type="ECO:0008006" key="3">
    <source>
        <dbReference type="Google" id="ProtNLM"/>
    </source>
</evidence>
<protein>
    <recommendedName>
        <fullName evidence="3">Transmembrane protein</fullName>
    </recommendedName>
</protein>
<accession>A0BE38</accession>
<dbReference type="AlphaFoldDB" id="A0BE38"/>
<dbReference type="KEGG" id="ptm:GSPATT00027837001"/>
<dbReference type="GeneID" id="5009987"/>
<dbReference type="HOGENOM" id="CLU_2175940_0_0_1"/>
<dbReference type="Proteomes" id="UP000000600">
    <property type="component" value="Unassembled WGS sequence"/>
</dbReference>
<dbReference type="RefSeq" id="XP_001424203.1">
    <property type="nucleotide sequence ID" value="XM_001424166.1"/>
</dbReference>
<reference evidence="1 2" key="1">
    <citation type="journal article" date="2006" name="Nature">
        <title>Global trends of whole-genome duplications revealed by the ciliate Paramecium tetraurelia.</title>
        <authorList>
            <consortium name="Genoscope"/>
            <person name="Aury J.-M."/>
            <person name="Jaillon O."/>
            <person name="Duret L."/>
            <person name="Noel B."/>
            <person name="Jubin C."/>
            <person name="Porcel B.M."/>
            <person name="Segurens B."/>
            <person name="Daubin V."/>
            <person name="Anthouard V."/>
            <person name="Aiach N."/>
            <person name="Arnaiz O."/>
            <person name="Billaut A."/>
            <person name="Beisson J."/>
            <person name="Blanc I."/>
            <person name="Bouhouche K."/>
            <person name="Camara F."/>
            <person name="Duharcourt S."/>
            <person name="Guigo R."/>
            <person name="Gogendeau D."/>
            <person name="Katinka M."/>
            <person name="Keller A.-M."/>
            <person name="Kissmehl R."/>
            <person name="Klotz C."/>
            <person name="Koll F."/>
            <person name="Le Moue A."/>
            <person name="Lepere C."/>
            <person name="Malinsky S."/>
            <person name="Nowacki M."/>
            <person name="Nowak J.K."/>
            <person name="Plattner H."/>
            <person name="Poulain J."/>
            <person name="Ruiz F."/>
            <person name="Serrano V."/>
            <person name="Zagulski M."/>
            <person name="Dessen P."/>
            <person name="Betermier M."/>
            <person name="Weissenbach J."/>
            <person name="Scarpelli C."/>
            <person name="Schachter V."/>
            <person name="Sperling L."/>
            <person name="Meyer E."/>
            <person name="Cohen J."/>
            <person name="Wincker P."/>
        </authorList>
    </citation>
    <scope>NUCLEOTIDE SEQUENCE [LARGE SCALE GENOMIC DNA]</scope>
    <source>
        <strain evidence="1 2">Stock d4-2</strain>
    </source>
</reference>
<dbReference type="EMBL" id="CT867988">
    <property type="protein sequence ID" value="CAK56805.1"/>
    <property type="molecule type" value="Genomic_DNA"/>
</dbReference>
<keyword evidence="2" id="KW-1185">Reference proteome</keyword>
<name>A0BE38_PARTE</name>
<evidence type="ECO:0000313" key="1">
    <source>
        <dbReference type="EMBL" id="CAK56805.1"/>
    </source>
</evidence>